<dbReference type="Proteomes" id="UP000813461">
    <property type="component" value="Unassembled WGS sequence"/>
</dbReference>
<dbReference type="Gene3D" id="3.40.50.80">
    <property type="entry name" value="Nucleotide-binding domain of ferredoxin-NADP reductase (FNR) module"/>
    <property type="match status" value="1"/>
</dbReference>
<protein>
    <submittedName>
        <fullName evidence="1">Uncharacterized protein</fullName>
    </submittedName>
</protein>
<dbReference type="SUPFAM" id="SSF52343">
    <property type="entry name" value="Ferredoxin reductase-like, C-terminal NADP-linked domain"/>
    <property type="match status" value="1"/>
</dbReference>
<reference evidence="1" key="1">
    <citation type="journal article" date="2021" name="Nat. Commun.">
        <title>Genetic determinants of endophytism in the Arabidopsis root mycobiome.</title>
        <authorList>
            <person name="Mesny F."/>
            <person name="Miyauchi S."/>
            <person name="Thiergart T."/>
            <person name="Pickel B."/>
            <person name="Atanasova L."/>
            <person name="Karlsson M."/>
            <person name="Huettel B."/>
            <person name="Barry K.W."/>
            <person name="Haridas S."/>
            <person name="Chen C."/>
            <person name="Bauer D."/>
            <person name="Andreopoulos W."/>
            <person name="Pangilinan J."/>
            <person name="LaButti K."/>
            <person name="Riley R."/>
            <person name="Lipzen A."/>
            <person name="Clum A."/>
            <person name="Drula E."/>
            <person name="Henrissat B."/>
            <person name="Kohler A."/>
            <person name="Grigoriev I.V."/>
            <person name="Martin F.M."/>
            <person name="Hacquard S."/>
        </authorList>
    </citation>
    <scope>NUCLEOTIDE SEQUENCE</scope>
    <source>
        <strain evidence="1">MPI-SDFR-AT-0120</strain>
    </source>
</reference>
<organism evidence="1 2">
    <name type="scientific">Paraphoma chrysanthemicola</name>
    <dbReference type="NCBI Taxonomy" id="798071"/>
    <lineage>
        <taxon>Eukaryota</taxon>
        <taxon>Fungi</taxon>
        <taxon>Dikarya</taxon>
        <taxon>Ascomycota</taxon>
        <taxon>Pezizomycotina</taxon>
        <taxon>Dothideomycetes</taxon>
        <taxon>Pleosporomycetidae</taxon>
        <taxon>Pleosporales</taxon>
        <taxon>Pleosporineae</taxon>
        <taxon>Phaeosphaeriaceae</taxon>
        <taxon>Paraphoma</taxon>
    </lineage>
</organism>
<dbReference type="AlphaFoldDB" id="A0A8K0RG08"/>
<comment type="caution">
    <text evidence="1">The sequence shown here is derived from an EMBL/GenBank/DDBJ whole genome shotgun (WGS) entry which is preliminary data.</text>
</comment>
<evidence type="ECO:0000313" key="2">
    <source>
        <dbReference type="Proteomes" id="UP000813461"/>
    </source>
</evidence>
<keyword evidence="2" id="KW-1185">Reference proteome</keyword>
<accession>A0A8K0RG08</accession>
<gene>
    <name evidence="1" type="ORF">FB567DRAFT_230242</name>
</gene>
<proteinExistence type="predicted"/>
<evidence type="ECO:0000313" key="1">
    <source>
        <dbReference type="EMBL" id="KAH7092076.1"/>
    </source>
</evidence>
<dbReference type="EMBL" id="JAGMVJ010000003">
    <property type="protein sequence ID" value="KAH7092076.1"/>
    <property type="molecule type" value="Genomic_DNA"/>
</dbReference>
<sequence length="94" mass="10432">MTGTKAGEEIPHLFLTLQQRCLAFTLLFYGCRAPSSDVLYADLLKRWEQLGAVSGLHFLASPKVEGNGNMCRIECTMIGAKLSSRLMRTESSTY</sequence>
<dbReference type="PROSITE" id="PS51257">
    <property type="entry name" value="PROKAR_LIPOPROTEIN"/>
    <property type="match status" value="1"/>
</dbReference>
<name>A0A8K0RG08_9PLEO</name>
<dbReference type="InterPro" id="IPR039261">
    <property type="entry name" value="FNR_nucleotide-bd"/>
</dbReference>